<dbReference type="Proteomes" id="UP000271974">
    <property type="component" value="Unassembled WGS sequence"/>
</dbReference>
<feature type="region of interest" description="Disordered" evidence="1">
    <location>
        <begin position="136"/>
        <end position="194"/>
    </location>
</feature>
<gene>
    <name evidence="2" type="ORF">EGW08_006835</name>
</gene>
<feature type="compositionally biased region" description="Basic and acidic residues" evidence="1">
    <location>
        <begin position="72"/>
        <end position="81"/>
    </location>
</feature>
<comment type="caution">
    <text evidence="2">The sequence shown here is derived from an EMBL/GenBank/DDBJ whole genome shotgun (WGS) entry which is preliminary data.</text>
</comment>
<accession>A0A3S1BJP6</accession>
<evidence type="ECO:0000313" key="2">
    <source>
        <dbReference type="EMBL" id="RUS85392.1"/>
    </source>
</evidence>
<feature type="compositionally biased region" description="Basic and acidic residues" evidence="1">
    <location>
        <begin position="98"/>
        <end position="111"/>
    </location>
</feature>
<keyword evidence="3" id="KW-1185">Reference proteome</keyword>
<reference evidence="2 3" key="1">
    <citation type="submission" date="2019-01" db="EMBL/GenBank/DDBJ databases">
        <title>A draft genome assembly of the solar-powered sea slug Elysia chlorotica.</title>
        <authorList>
            <person name="Cai H."/>
            <person name="Li Q."/>
            <person name="Fang X."/>
            <person name="Li J."/>
            <person name="Curtis N.E."/>
            <person name="Altenburger A."/>
            <person name="Shibata T."/>
            <person name="Feng M."/>
            <person name="Maeda T."/>
            <person name="Schwartz J.A."/>
            <person name="Shigenobu S."/>
            <person name="Lundholm N."/>
            <person name="Nishiyama T."/>
            <person name="Yang H."/>
            <person name="Hasebe M."/>
            <person name="Li S."/>
            <person name="Pierce S.K."/>
            <person name="Wang J."/>
        </authorList>
    </citation>
    <scope>NUCLEOTIDE SEQUENCE [LARGE SCALE GENOMIC DNA]</scope>
    <source>
        <strain evidence="2">EC2010</strain>
        <tissue evidence="2">Whole organism of an adult</tissue>
    </source>
</reference>
<dbReference type="AlphaFoldDB" id="A0A3S1BJP6"/>
<feature type="compositionally biased region" description="Basic and acidic residues" evidence="1">
    <location>
        <begin position="149"/>
        <end position="183"/>
    </location>
</feature>
<feature type="region of interest" description="Disordered" evidence="1">
    <location>
        <begin position="1"/>
        <end position="111"/>
    </location>
</feature>
<proteinExistence type="predicted"/>
<feature type="compositionally biased region" description="Basic and acidic residues" evidence="1">
    <location>
        <begin position="1"/>
        <end position="10"/>
    </location>
</feature>
<organism evidence="2 3">
    <name type="scientific">Elysia chlorotica</name>
    <name type="common">Eastern emerald elysia</name>
    <name type="synonym">Sea slug</name>
    <dbReference type="NCBI Taxonomy" id="188477"/>
    <lineage>
        <taxon>Eukaryota</taxon>
        <taxon>Metazoa</taxon>
        <taxon>Spiralia</taxon>
        <taxon>Lophotrochozoa</taxon>
        <taxon>Mollusca</taxon>
        <taxon>Gastropoda</taxon>
        <taxon>Heterobranchia</taxon>
        <taxon>Euthyneura</taxon>
        <taxon>Panpulmonata</taxon>
        <taxon>Sacoglossa</taxon>
        <taxon>Placobranchoidea</taxon>
        <taxon>Plakobranchidae</taxon>
        <taxon>Elysia</taxon>
    </lineage>
</organism>
<dbReference type="EMBL" id="RQTK01000171">
    <property type="protein sequence ID" value="RUS85392.1"/>
    <property type="molecule type" value="Genomic_DNA"/>
</dbReference>
<sequence length="194" mass="22790">MQRIEKKEDSGENVDQGLSGTMDPVTIPTDFKRDGLHPRPATVPSVLQLPPIKLSKPPMTAAERSRKHYLKRREENPDLHQDYLVSKRGASKQKRKDFKQNATEEEKEAARAKIRERVAKCRQKKKEAYTCIHVSVTKNHKPKKTPTRSRTEQKELEAEREKDRNRKRLERETWSWQKKKAESLKAMQRRAKKV</sequence>
<protein>
    <submittedName>
        <fullName evidence="2">Uncharacterized protein</fullName>
    </submittedName>
</protein>
<name>A0A3S1BJP6_ELYCH</name>
<evidence type="ECO:0000256" key="1">
    <source>
        <dbReference type="SAM" id="MobiDB-lite"/>
    </source>
</evidence>
<evidence type="ECO:0000313" key="3">
    <source>
        <dbReference type="Proteomes" id="UP000271974"/>
    </source>
</evidence>
<feature type="compositionally biased region" description="Basic residues" evidence="1">
    <location>
        <begin position="138"/>
        <end position="147"/>
    </location>
</feature>